<keyword evidence="3" id="KW-1185">Reference proteome</keyword>
<dbReference type="STRING" id="456900.A0A195C5D7"/>
<dbReference type="Proteomes" id="UP000078542">
    <property type="component" value="Unassembled WGS sequence"/>
</dbReference>
<sequence length="152" mass="16116">MSSCTDLLRLNEKGLFKDIKASLSSGAKETRNILEIRDNVLYVWNADKCCVLTLNIAATRGKVGEDVPYQGGSGGPGGSWPSIARSSPALREEEEEPPCCGPLSSGLSPPSLSPDDSSTPAVDAANEFSPPESDHPLSRPVTAVFSNYNVCF</sequence>
<evidence type="ECO:0000313" key="2">
    <source>
        <dbReference type="EMBL" id="KYM95396.1"/>
    </source>
</evidence>
<organism evidence="2 3">
    <name type="scientific">Cyphomyrmex costatus</name>
    <dbReference type="NCBI Taxonomy" id="456900"/>
    <lineage>
        <taxon>Eukaryota</taxon>
        <taxon>Metazoa</taxon>
        <taxon>Ecdysozoa</taxon>
        <taxon>Arthropoda</taxon>
        <taxon>Hexapoda</taxon>
        <taxon>Insecta</taxon>
        <taxon>Pterygota</taxon>
        <taxon>Neoptera</taxon>
        <taxon>Endopterygota</taxon>
        <taxon>Hymenoptera</taxon>
        <taxon>Apocrita</taxon>
        <taxon>Aculeata</taxon>
        <taxon>Formicoidea</taxon>
        <taxon>Formicidae</taxon>
        <taxon>Myrmicinae</taxon>
        <taxon>Cyphomyrmex</taxon>
    </lineage>
</organism>
<dbReference type="AlphaFoldDB" id="A0A195C5D7"/>
<dbReference type="EMBL" id="KQ978292">
    <property type="protein sequence ID" value="KYM95396.1"/>
    <property type="molecule type" value="Genomic_DNA"/>
</dbReference>
<evidence type="ECO:0000313" key="3">
    <source>
        <dbReference type="Proteomes" id="UP000078542"/>
    </source>
</evidence>
<reference evidence="2 3" key="1">
    <citation type="submission" date="2016-03" db="EMBL/GenBank/DDBJ databases">
        <title>Cyphomyrmex costatus WGS genome.</title>
        <authorList>
            <person name="Nygaard S."/>
            <person name="Hu H."/>
            <person name="Boomsma J."/>
            <person name="Zhang G."/>
        </authorList>
    </citation>
    <scope>NUCLEOTIDE SEQUENCE [LARGE SCALE GENOMIC DNA]</scope>
    <source>
        <strain evidence="2">MS0001</strain>
        <tissue evidence="2">Whole body</tissue>
    </source>
</reference>
<dbReference type="InterPro" id="IPR019321">
    <property type="entry name" value="Nucleoporin_Nup88"/>
</dbReference>
<name>A0A195C5D7_9HYME</name>
<accession>A0A195C5D7</accession>
<proteinExistence type="predicted"/>
<feature type="compositionally biased region" description="Low complexity" evidence="1">
    <location>
        <begin position="79"/>
        <end position="89"/>
    </location>
</feature>
<gene>
    <name evidence="2" type="ORF">ALC62_13824</name>
</gene>
<feature type="compositionally biased region" description="Low complexity" evidence="1">
    <location>
        <begin position="101"/>
        <end position="118"/>
    </location>
</feature>
<evidence type="ECO:0000256" key="1">
    <source>
        <dbReference type="SAM" id="MobiDB-lite"/>
    </source>
</evidence>
<dbReference type="Pfam" id="PF10168">
    <property type="entry name" value="Nup88"/>
    <property type="match status" value="1"/>
</dbReference>
<feature type="region of interest" description="Disordered" evidence="1">
    <location>
        <begin position="63"/>
        <end position="139"/>
    </location>
</feature>
<protein>
    <submittedName>
        <fullName evidence="2">Uncharacterized protein</fullName>
    </submittedName>
</protein>